<feature type="region of interest" description="Disordered" evidence="2">
    <location>
        <begin position="508"/>
        <end position="545"/>
    </location>
</feature>
<dbReference type="OrthoDB" id="654211at2759"/>
<keyword evidence="1" id="KW-0863">Zinc-finger</keyword>
<dbReference type="AlphaFoldDB" id="A0A8E2EQR8"/>
<sequence>MAEISQLSPVDWQIILTLSKKYPERVLLKACISAYESISKVDDEPSTVDKPVPQPSKRVPKLSPRFFCTFCAENGKSEGNSYGTKSDWKKHLTKFHETGEEFPCVICTESFERHCDLDQHFLRSHPGQSTPLPDEVRVKLPNKDEKQAFGCGFTTCKAVLSTWKEWCEHVAGHIERGNMISEWHYSIVIRNLLRQKAVCGDAKQILTKLCNELKKDRSQLEWSPDGPHNRCLKQKLECCDFGPDHYMFLEKTFRIGFKMSCNSPLESGTSSITPATEHGAPSTYELDDIPMDGFQLPYAALQPGNAPPEYQVDSPSPERAQSDSTIPDVVQRQESNYEASFNTVPQDIPPSYTLDAVAHQRLKPDSQLRHQQQLPSTDIRTGRTVSPPKRPIMGALKKPKLLQKIQNSECVDPNKQAINSSRQWSLGAANNISHRLSEGHNPNFPFADPPQSNYISGSFLATGNVQRYHNGIQIPHSVSTHHGAPIATANLIPAANYVWPQPNALQAQQRVSPGARSASDRLRYRNARAVTPNQNLGGGTARSLH</sequence>
<dbReference type="EMBL" id="KV750922">
    <property type="protein sequence ID" value="OCL02623.1"/>
    <property type="molecule type" value="Genomic_DNA"/>
</dbReference>
<evidence type="ECO:0000256" key="1">
    <source>
        <dbReference type="PROSITE-ProRule" id="PRU00042"/>
    </source>
</evidence>
<feature type="compositionally biased region" description="Gly residues" evidence="2">
    <location>
        <begin position="536"/>
        <end position="545"/>
    </location>
</feature>
<evidence type="ECO:0000256" key="2">
    <source>
        <dbReference type="SAM" id="MobiDB-lite"/>
    </source>
</evidence>
<evidence type="ECO:0000259" key="3">
    <source>
        <dbReference type="PROSITE" id="PS50157"/>
    </source>
</evidence>
<proteinExistence type="predicted"/>
<evidence type="ECO:0000313" key="4">
    <source>
        <dbReference type="EMBL" id="OCL02623.1"/>
    </source>
</evidence>
<feature type="compositionally biased region" description="Polar residues" evidence="2">
    <location>
        <begin position="369"/>
        <end position="379"/>
    </location>
</feature>
<organism evidence="4 5">
    <name type="scientific">Glonium stellatum</name>
    <dbReference type="NCBI Taxonomy" id="574774"/>
    <lineage>
        <taxon>Eukaryota</taxon>
        <taxon>Fungi</taxon>
        <taxon>Dikarya</taxon>
        <taxon>Ascomycota</taxon>
        <taxon>Pezizomycotina</taxon>
        <taxon>Dothideomycetes</taxon>
        <taxon>Pleosporomycetidae</taxon>
        <taxon>Gloniales</taxon>
        <taxon>Gloniaceae</taxon>
        <taxon>Glonium</taxon>
    </lineage>
</organism>
<reference evidence="4 5" key="1">
    <citation type="journal article" date="2016" name="Nat. Commun.">
        <title>Ectomycorrhizal ecology is imprinted in the genome of the dominant symbiotic fungus Cenococcum geophilum.</title>
        <authorList>
            <consortium name="DOE Joint Genome Institute"/>
            <person name="Peter M."/>
            <person name="Kohler A."/>
            <person name="Ohm R.A."/>
            <person name="Kuo A."/>
            <person name="Krutzmann J."/>
            <person name="Morin E."/>
            <person name="Arend M."/>
            <person name="Barry K.W."/>
            <person name="Binder M."/>
            <person name="Choi C."/>
            <person name="Clum A."/>
            <person name="Copeland A."/>
            <person name="Grisel N."/>
            <person name="Haridas S."/>
            <person name="Kipfer T."/>
            <person name="LaButti K."/>
            <person name="Lindquist E."/>
            <person name="Lipzen A."/>
            <person name="Maire R."/>
            <person name="Meier B."/>
            <person name="Mihaltcheva S."/>
            <person name="Molinier V."/>
            <person name="Murat C."/>
            <person name="Poggeler S."/>
            <person name="Quandt C.A."/>
            <person name="Sperisen C."/>
            <person name="Tritt A."/>
            <person name="Tisserant E."/>
            <person name="Crous P.W."/>
            <person name="Henrissat B."/>
            <person name="Nehls U."/>
            <person name="Egli S."/>
            <person name="Spatafora J.W."/>
            <person name="Grigoriev I.V."/>
            <person name="Martin F.M."/>
        </authorList>
    </citation>
    <scope>NUCLEOTIDE SEQUENCE [LARGE SCALE GENOMIC DNA]</scope>
    <source>
        <strain evidence="4 5">CBS 207.34</strain>
    </source>
</reference>
<dbReference type="GO" id="GO:0008270">
    <property type="term" value="F:zinc ion binding"/>
    <property type="evidence" value="ECO:0007669"/>
    <property type="project" value="UniProtKB-KW"/>
</dbReference>
<name>A0A8E2EQR8_9PEZI</name>
<feature type="region of interest" description="Disordered" evidence="2">
    <location>
        <begin position="363"/>
        <end position="393"/>
    </location>
</feature>
<keyword evidence="1" id="KW-0862">Zinc</keyword>
<dbReference type="PROSITE" id="PS50157">
    <property type="entry name" value="ZINC_FINGER_C2H2_2"/>
    <property type="match status" value="1"/>
</dbReference>
<dbReference type="InterPro" id="IPR013087">
    <property type="entry name" value="Znf_C2H2_type"/>
</dbReference>
<feature type="region of interest" description="Disordered" evidence="2">
    <location>
        <begin position="266"/>
        <end position="326"/>
    </location>
</feature>
<dbReference type="Proteomes" id="UP000250140">
    <property type="component" value="Unassembled WGS sequence"/>
</dbReference>
<gene>
    <name evidence="4" type="ORF">AOQ84DRAFT_392843</name>
</gene>
<dbReference type="PROSITE" id="PS00028">
    <property type="entry name" value="ZINC_FINGER_C2H2_1"/>
    <property type="match status" value="1"/>
</dbReference>
<protein>
    <recommendedName>
        <fullName evidence="3">C2H2-type domain-containing protein</fullName>
    </recommendedName>
</protein>
<dbReference type="SMART" id="SM00355">
    <property type="entry name" value="ZnF_C2H2"/>
    <property type="match status" value="3"/>
</dbReference>
<accession>A0A8E2EQR8</accession>
<keyword evidence="1" id="KW-0479">Metal-binding</keyword>
<keyword evidence="5" id="KW-1185">Reference proteome</keyword>
<dbReference type="Gene3D" id="3.30.160.60">
    <property type="entry name" value="Classic Zinc Finger"/>
    <property type="match status" value="1"/>
</dbReference>
<evidence type="ECO:0000313" key="5">
    <source>
        <dbReference type="Proteomes" id="UP000250140"/>
    </source>
</evidence>
<feature type="domain" description="C2H2-type" evidence="3">
    <location>
        <begin position="102"/>
        <end position="130"/>
    </location>
</feature>